<dbReference type="EMBL" id="LWQT01000061">
    <property type="protein sequence ID" value="OAN49550.1"/>
    <property type="molecule type" value="Genomic_DNA"/>
</dbReference>
<evidence type="ECO:0000313" key="7">
    <source>
        <dbReference type="Proteomes" id="UP000078428"/>
    </source>
</evidence>
<name>A0A178MLH2_9PROT</name>
<keyword evidence="2" id="KW-0813">Transport</keyword>
<evidence type="ECO:0000256" key="3">
    <source>
        <dbReference type="ARBA" id="ARBA00022723"/>
    </source>
</evidence>
<dbReference type="InterPro" id="IPR012312">
    <property type="entry name" value="Hemerythrin-like"/>
</dbReference>
<comment type="similarity">
    <text evidence="1">Belongs to the hemerythrin family.</text>
</comment>
<dbReference type="STRING" id="1285242.A6A04_19210"/>
<dbReference type="Proteomes" id="UP000078428">
    <property type="component" value="Unassembled WGS sequence"/>
</dbReference>
<dbReference type="RefSeq" id="WP_068493234.1">
    <property type="nucleotide sequence ID" value="NZ_LWQT01000061.1"/>
</dbReference>
<accession>A0A178MLH2</accession>
<dbReference type="InterPro" id="IPR050669">
    <property type="entry name" value="Hemerythrin"/>
</dbReference>
<evidence type="ECO:0000256" key="2">
    <source>
        <dbReference type="ARBA" id="ARBA00022621"/>
    </source>
</evidence>
<dbReference type="NCBIfam" id="TIGR02481">
    <property type="entry name" value="hemeryth_dom"/>
    <property type="match status" value="1"/>
</dbReference>
<dbReference type="SUPFAM" id="SSF47188">
    <property type="entry name" value="Hemerythrin-like"/>
    <property type="match status" value="1"/>
</dbReference>
<organism evidence="6 7">
    <name type="scientific">Paramagnetospirillum marisnigri</name>
    <dbReference type="NCBI Taxonomy" id="1285242"/>
    <lineage>
        <taxon>Bacteria</taxon>
        <taxon>Pseudomonadati</taxon>
        <taxon>Pseudomonadota</taxon>
        <taxon>Alphaproteobacteria</taxon>
        <taxon>Rhodospirillales</taxon>
        <taxon>Magnetospirillaceae</taxon>
        <taxon>Paramagnetospirillum</taxon>
    </lineage>
</organism>
<sequence>MDKLGWSDKLSTGFVEIDDDHKTLFDYLHALESAVLGHKGHEMAKGILGGLRDYAQYHFDREEAIFTKHQGYALAAFHMEQHRQFAVQMANFEEQLSTEIDVSAEMVAYLSKWLVRHIMTEDKAFFDDYSA</sequence>
<dbReference type="OrthoDB" id="9813903at2"/>
<keyword evidence="2" id="KW-0561">Oxygen transport</keyword>
<keyword evidence="7" id="KW-1185">Reference proteome</keyword>
<dbReference type="CDD" id="cd12107">
    <property type="entry name" value="Hemerythrin"/>
    <property type="match status" value="1"/>
</dbReference>
<dbReference type="AlphaFoldDB" id="A0A178MLH2"/>
<dbReference type="InterPro" id="IPR012827">
    <property type="entry name" value="Hemerythrin_metal-bd"/>
</dbReference>
<dbReference type="Pfam" id="PF01814">
    <property type="entry name" value="Hemerythrin"/>
    <property type="match status" value="1"/>
</dbReference>
<protein>
    <recommendedName>
        <fullName evidence="5">Hemerythrin-like domain-containing protein</fullName>
    </recommendedName>
</protein>
<evidence type="ECO:0000256" key="4">
    <source>
        <dbReference type="ARBA" id="ARBA00023004"/>
    </source>
</evidence>
<dbReference type="Gene3D" id="1.20.120.50">
    <property type="entry name" value="Hemerythrin-like"/>
    <property type="match status" value="1"/>
</dbReference>
<proteinExistence type="inferred from homology"/>
<gene>
    <name evidence="6" type="ORF">A6A04_19210</name>
</gene>
<dbReference type="PANTHER" id="PTHR37164">
    <property type="entry name" value="BACTERIOHEMERYTHRIN"/>
    <property type="match status" value="1"/>
</dbReference>
<comment type="caution">
    <text evidence="6">The sequence shown here is derived from an EMBL/GenBank/DDBJ whole genome shotgun (WGS) entry which is preliminary data.</text>
</comment>
<evidence type="ECO:0000313" key="6">
    <source>
        <dbReference type="EMBL" id="OAN49550.1"/>
    </source>
</evidence>
<evidence type="ECO:0000256" key="1">
    <source>
        <dbReference type="ARBA" id="ARBA00010587"/>
    </source>
</evidence>
<keyword evidence="4" id="KW-0408">Iron</keyword>
<dbReference type="PROSITE" id="PS00550">
    <property type="entry name" value="HEMERYTHRINS"/>
    <property type="match status" value="1"/>
</dbReference>
<evidence type="ECO:0000259" key="5">
    <source>
        <dbReference type="Pfam" id="PF01814"/>
    </source>
</evidence>
<dbReference type="NCBIfam" id="NF033749">
    <property type="entry name" value="bact_hemeryth"/>
    <property type="match status" value="1"/>
</dbReference>
<dbReference type="PANTHER" id="PTHR37164:SF1">
    <property type="entry name" value="BACTERIOHEMERYTHRIN"/>
    <property type="match status" value="1"/>
</dbReference>
<dbReference type="GO" id="GO:0005344">
    <property type="term" value="F:oxygen carrier activity"/>
    <property type="evidence" value="ECO:0007669"/>
    <property type="project" value="UniProtKB-KW"/>
</dbReference>
<dbReference type="GO" id="GO:0046872">
    <property type="term" value="F:metal ion binding"/>
    <property type="evidence" value="ECO:0007669"/>
    <property type="project" value="UniProtKB-KW"/>
</dbReference>
<keyword evidence="3" id="KW-0479">Metal-binding</keyword>
<dbReference type="InterPro" id="IPR035938">
    <property type="entry name" value="Hemerythrin-like_sf"/>
</dbReference>
<feature type="domain" description="Hemerythrin-like" evidence="5">
    <location>
        <begin position="15"/>
        <end position="126"/>
    </location>
</feature>
<dbReference type="InterPro" id="IPR016131">
    <property type="entry name" value="Haemerythrin_Fe_BS"/>
</dbReference>
<reference evidence="6 7" key="1">
    <citation type="submission" date="2016-04" db="EMBL/GenBank/DDBJ databases">
        <title>Draft genome sequence of freshwater magnetotactic bacteria Magnetospirillum marisnigri SP-1 and Magnetospirillum moscoviense BB-1.</title>
        <authorList>
            <person name="Koziaeva V."/>
            <person name="Dziuba M.V."/>
            <person name="Ivanov T.M."/>
            <person name="Kuznetsov B."/>
            <person name="Grouzdev D.S."/>
        </authorList>
    </citation>
    <scope>NUCLEOTIDE SEQUENCE [LARGE SCALE GENOMIC DNA]</scope>
    <source>
        <strain evidence="6 7">SP-1</strain>
    </source>
</reference>